<evidence type="ECO:0000313" key="2">
    <source>
        <dbReference type="EMBL" id="MFC3139646.1"/>
    </source>
</evidence>
<dbReference type="Gene3D" id="3.40.50.300">
    <property type="entry name" value="P-loop containing nucleotide triphosphate hydrolases"/>
    <property type="match status" value="1"/>
</dbReference>
<evidence type="ECO:0000259" key="1">
    <source>
        <dbReference type="Pfam" id="PF07693"/>
    </source>
</evidence>
<dbReference type="Pfam" id="PF07693">
    <property type="entry name" value="KAP_NTPase"/>
    <property type="match status" value="1"/>
</dbReference>
<reference evidence="3" key="1">
    <citation type="journal article" date="2019" name="Int. J. Syst. Evol. Microbiol.">
        <title>The Global Catalogue of Microorganisms (GCM) 10K type strain sequencing project: providing services to taxonomists for standard genome sequencing and annotation.</title>
        <authorList>
            <consortium name="The Broad Institute Genomics Platform"/>
            <consortium name="The Broad Institute Genome Sequencing Center for Infectious Disease"/>
            <person name="Wu L."/>
            <person name="Ma J."/>
        </authorList>
    </citation>
    <scope>NUCLEOTIDE SEQUENCE [LARGE SCALE GENOMIC DNA]</scope>
    <source>
        <strain evidence="3">KCTC 52277</strain>
    </source>
</reference>
<protein>
    <submittedName>
        <fullName evidence="2">P-loop NTPase fold protein</fullName>
    </submittedName>
</protein>
<evidence type="ECO:0000313" key="3">
    <source>
        <dbReference type="Proteomes" id="UP001595621"/>
    </source>
</evidence>
<accession>A0ABV7GJM1</accession>
<keyword evidence="3" id="KW-1185">Reference proteome</keyword>
<proteinExistence type="predicted"/>
<dbReference type="EMBL" id="JBHRTD010000017">
    <property type="protein sequence ID" value="MFC3139646.1"/>
    <property type="molecule type" value="Genomic_DNA"/>
</dbReference>
<dbReference type="InterPro" id="IPR011646">
    <property type="entry name" value="KAP_P-loop"/>
</dbReference>
<dbReference type="SUPFAM" id="SSF52540">
    <property type="entry name" value="P-loop containing nucleoside triphosphate hydrolases"/>
    <property type="match status" value="1"/>
</dbReference>
<sequence length="439" mass="50260">MLISLPKLEIDNSQGFKQSDIFGHSSFGNSLINLVLASEELVIALDAEWGEGKTTFTKLLIAENNLTPKLKIIYFDAFENDYQKDPFIALTSEFYQAIPDSDSQFAKKFLTQATKASMGLMRGAAKIGINQLTLGLINTDEVISDVEKEFSKLASEQVDEAIKNKIVKAKEDKMSFRAFTKALETLASKSEGERILFIIDELDRCRPDFALEILEKIKHIFFCKGVTFLLVTNRAQLEQCIKSRYGQIDAQKYLDKFVNIWLNLPKKPHSNDYYSHGEGSSLTYLRYCLDKQSNDEDVTNGQFVQHIKTILSVRKVTHREVERLVSRFALVSNSLGGLNEYAQIMLALYCYHKIANPELLKSIMSDDGKNIELLKEIMFSDNEVLREPELSTYNAVLQHNYEQDSQTRKEIEGEHLKHMNRSTLLRNTECFSYFENLMN</sequence>
<feature type="domain" description="KAP NTPase" evidence="1">
    <location>
        <begin position="30"/>
        <end position="267"/>
    </location>
</feature>
<dbReference type="RefSeq" id="WP_248936161.1">
    <property type="nucleotide sequence ID" value="NZ_JAKILF010000004.1"/>
</dbReference>
<dbReference type="InterPro" id="IPR027417">
    <property type="entry name" value="P-loop_NTPase"/>
</dbReference>
<comment type="caution">
    <text evidence="2">The sequence shown here is derived from an EMBL/GenBank/DDBJ whole genome shotgun (WGS) entry which is preliminary data.</text>
</comment>
<gene>
    <name evidence="2" type="ORF">ACFOE0_15865</name>
</gene>
<dbReference type="Proteomes" id="UP001595621">
    <property type="component" value="Unassembled WGS sequence"/>
</dbReference>
<name>A0ABV7GJM1_9GAMM</name>
<organism evidence="2 3">
    <name type="scientific">Shewanella submarina</name>
    <dbReference type="NCBI Taxonomy" id="2016376"/>
    <lineage>
        <taxon>Bacteria</taxon>
        <taxon>Pseudomonadati</taxon>
        <taxon>Pseudomonadota</taxon>
        <taxon>Gammaproteobacteria</taxon>
        <taxon>Alteromonadales</taxon>
        <taxon>Shewanellaceae</taxon>
        <taxon>Shewanella</taxon>
    </lineage>
</organism>